<keyword evidence="4" id="KW-1185">Reference proteome</keyword>
<dbReference type="RefSeq" id="WP_189493170.1">
    <property type="nucleotide sequence ID" value="NZ_BMZG01000006.1"/>
</dbReference>
<dbReference type="PANTHER" id="PTHR34047">
    <property type="entry name" value="NUCLEAR INTRON MATURASE 1, MITOCHONDRIAL-RELATED"/>
    <property type="match status" value="1"/>
</dbReference>
<name>A0A8J3G0G5_9BURK</name>
<dbReference type="EMBL" id="BMZG01000006">
    <property type="protein sequence ID" value="GHA73632.1"/>
    <property type="molecule type" value="Genomic_DNA"/>
</dbReference>
<reference evidence="3" key="1">
    <citation type="journal article" date="2014" name="Int. J. Syst. Evol. Microbiol.">
        <title>Complete genome sequence of Corynebacterium casei LMG S-19264T (=DSM 44701T), isolated from a smear-ripened cheese.</title>
        <authorList>
            <consortium name="US DOE Joint Genome Institute (JGI-PGF)"/>
            <person name="Walter F."/>
            <person name="Albersmeier A."/>
            <person name="Kalinowski J."/>
            <person name="Ruckert C."/>
        </authorList>
    </citation>
    <scope>NUCLEOTIDE SEQUENCE</scope>
    <source>
        <strain evidence="3">KCTC 32501</strain>
    </source>
</reference>
<gene>
    <name evidence="3" type="ORF">GCM10009007_13360</name>
</gene>
<keyword evidence="3" id="KW-0808">Transferase</keyword>
<keyword evidence="3" id="KW-0548">Nucleotidyltransferase</keyword>
<protein>
    <submittedName>
        <fullName evidence="3">Reverse transcriptase</fullName>
    </submittedName>
</protein>
<feature type="domain" description="Reverse transcriptase" evidence="2">
    <location>
        <begin position="44"/>
        <end position="293"/>
    </location>
</feature>
<reference evidence="3" key="2">
    <citation type="submission" date="2020-09" db="EMBL/GenBank/DDBJ databases">
        <authorList>
            <person name="Sun Q."/>
            <person name="Kim S."/>
        </authorList>
    </citation>
    <scope>NUCLEOTIDE SEQUENCE</scope>
    <source>
        <strain evidence="3">KCTC 32501</strain>
    </source>
</reference>
<proteinExistence type="inferred from homology"/>
<dbReference type="CDD" id="cd01646">
    <property type="entry name" value="RT_Bac_retron_I"/>
    <property type="match status" value="1"/>
</dbReference>
<dbReference type="InterPro" id="IPR000477">
    <property type="entry name" value="RT_dom"/>
</dbReference>
<dbReference type="PANTHER" id="PTHR34047:SF8">
    <property type="entry name" value="PROTEIN YKFC"/>
    <property type="match status" value="1"/>
</dbReference>
<evidence type="ECO:0000313" key="3">
    <source>
        <dbReference type="EMBL" id="GHA73632.1"/>
    </source>
</evidence>
<dbReference type="Proteomes" id="UP000614287">
    <property type="component" value="Unassembled WGS sequence"/>
</dbReference>
<dbReference type="PROSITE" id="PS50878">
    <property type="entry name" value="RT_POL"/>
    <property type="match status" value="1"/>
</dbReference>
<dbReference type="GO" id="GO:0003964">
    <property type="term" value="F:RNA-directed DNA polymerase activity"/>
    <property type="evidence" value="ECO:0007669"/>
    <property type="project" value="UniProtKB-KW"/>
</dbReference>
<evidence type="ECO:0000259" key="2">
    <source>
        <dbReference type="PROSITE" id="PS50878"/>
    </source>
</evidence>
<evidence type="ECO:0000256" key="1">
    <source>
        <dbReference type="ARBA" id="ARBA00034120"/>
    </source>
</evidence>
<comment type="caution">
    <text evidence="3">The sequence shown here is derived from an EMBL/GenBank/DDBJ whole genome shotgun (WGS) entry which is preliminary data.</text>
</comment>
<dbReference type="Pfam" id="PF00078">
    <property type="entry name" value="RVT_1"/>
    <property type="match status" value="1"/>
</dbReference>
<dbReference type="AlphaFoldDB" id="A0A8J3G0G5"/>
<evidence type="ECO:0000313" key="4">
    <source>
        <dbReference type="Proteomes" id="UP000614287"/>
    </source>
</evidence>
<organism evidence="3 4">
    <name type="scientific">Formosimonas limnophila</name>
    <dbReference type="NCBI Taxonomy" id="1384487"/>
    <lineage>
        <taxon>Bacteria</taxon>
        <taxon>Pseudomonadati</taxon>
        <taxon>Pseudomonadota</taxon>
        <taxon>Betaproteobacteria</taxon>
        <taxon>Burkholderiales</taxon>
        <taxon>Burkholderiaceae</taxon>
        <taxon>Formosimonas</taxon>
    </lineage>
</organism>
<sequence>MSILTDDSLEFAKAHIIKFYDSDFFPRAFEFEAIWHSWDEVKRDLCSRNVKSLQVVTPRTMTSMKPKFGFRVVQQLDPLNTLIYTALVYLVANQIEAARAPKDSFIACSYRIDLGNGSLFSYGNGFAEFVSQSESLSKQYQYVLATDITDFYNQVYLHRLSNAIESADHNLKALAGDIEDFLSRLNQKASQGVPVGPAASIVLAEGVLIDIDSFLVSKGVFHTRYVDDFRIFSNSESKLFSILEELTLYMYENHRLTLSSEKTKLIGTREYADEILHNQYELERIELFEMLEMFNPYSGELEEVPVPIDDEETLANAQISILAAKVLERKALDLGLSRALIRKAKKFKIDGLAQILLEKIDFFAPVINDVCLYLNAVSSPDFIEKHQFLVVDLSRSALMERGLVRLWVEWYITSNKALLSNRDLAEFIRSSPNLASQACLAIALRDISWVRTHKSRLNHVGDWERRSIIRASQVLPSDEKKHWLKQVEREALSNLDKYVAKWIRETT</sequence>
<comment type="similarity">
    <text evidence="1">Belongs to the bacterial reverse transcriptase family.</text>
</comment>
<accession>A0A8J3G0G5</accession>
<keyword evidence="3" id="KW-0695">RNA-directed DNA polymerase</keyword>
<dbReference type="InterPro" id="IPR051083">
    <property type="entry name" value="GrpII_Intron_Splice-Mob/Def"/>
</dbReference>